<evidence type="ECO:0000256" key="2">
    <source>
        <dbReference type="ARBA" id="ARBA00005974"/>
    </source>
</evidence>
<accession>A0A7J8E4T4</accession>
<name>A0A7J8E4T4_MOLMO</name>
<comment type="similarity">
    <text evidence="2">Belongs to the sideroflexin family.</text>
</comment>
<dbReference type="GO" id="GO:0015075">
    <property type="term" value="F:monoatomic ion transmembrane transporter activity"/>
    <property type="evidence" value="ECO:0007669"/>
    <property type="project" value="InterPro"/>
</dbReference>
<keyword evidence="3" id="KW-0813">Transport</keyword>
<comment type="subcellular location">
    <subcellularLocation>
        <location evidence="1">Mitochondrion membrane</location>
        <topology evidence="1">Multi-pass membrane protein</topology>
    </subcellularLocation>
</comment>
<dbReference type="GO" id="GO:0005743">
    <property type="term" value="C:mitochondrial inner membrane"/>
    <property type="evidence" value="ECO:0007669"/>
    <property type="project" value="TreeGrafter"/>
</dbReference>
<organism evidence="10 11">
    <name type="scientific">Molossus molossus</name>
    <name type="common">Pallas' mastiff bat</name>
    <name type="synonym">Vespertilio molossus</name>
    <dbReference type="NCBI Taxonomy" id="27622"/>
    <lineage>
        <taxon>Eukaryota</taxon>
        <taxon>Metazoa</taxon>
        <taxon>Chordata</taxon>
        <taxon>Craniata</taxon>
        <taxon>Vertebrata</taxon>
        <taxon>Euteleostomi</taxon>
        <taxon>Mammalia</taxon>
        <taxon>Eutheria</taxon>
        <taxon>Laurasiatheria</taxon>
        <taxon>Chiroptera</taxon>
        <taxon>Yangochiroptera</taxon>
        <taxon>Molossidae</taxon>
        <taxon>Molossus</taxon>
    </lineage>
</organism>
<dbReference type="GO" id="GO:1990542">
    <property type="term" value="P:mitochondrial transmembrane transport"/>
    <property type="evidence" value="ECO:0007669"/>
    <property type="project" value="TreeGrafter"/>
</dbReference>
<sequence>MPFRMSGYIPFGTPIVVGLLLPNQTLASTVFWQWLNQSHNACVNYANRNATKPSPASKFIQGYLGAVISAVSIAVGLNVLVQKANKFTPATRLLVQRFVPFPAVETLFGPGQCGSVDRASACTPKSHGCDSSQGHVPGFQV</sequence>
<comment type="caution">
    <text evidence="10">The sequence shown here is derived from an EMBL/GenBank/DDBJ whole genome shotgun (WGS) entry which is preliminary data.</text>
</comment>
<dbReference type="PANTHER" id="PTHR11153">
    <property type="entry name" value="SIDEROFLEXIN"/>
    <property type="match status" value="1"/>
</dbReference>
<evidence type="ECO:0000256" key="9">
    <source>
        <dbReference type="SAM" id="Phobius"/>
    </source>
</evidence>
<evidence type="ECO:0000313" key="11">
    <source>
        <dbReference type="Proteomes" id="UP000550707"/>
    </source>
</evidence>
<dbReference type="PANTHER" id="PTHR11153:SF17">
    <property type="entry name" value="SIDEROFLEXIN-5"/>
    <property type="match status" value="1"/>
</dbReference>
<dbReference type="GO" id="GO:0006865">
    <property type="term" value="P:amino acid transport"/>
    <property type="evidence" value="ECO:0007669"/>
    <property type="project" value="UniProtKB-KW"/>
</dbReference>
<dbReference type="GO" id="GO:0015137">
    <property type="term" value="F:citrate transmembrane transporter activity"/>
    <property type="evidence" value="ECO:0007669"/>
    <property type="project" value="TreeGrafter"/>
</dbReference>
<keyword evidence="11" id="KW-1185">Reference proteome</keyword>
<feature type="transmembrane region" description="Helical" evidence="9">
    <location>
        <begin position="60"/>
        <end position="81"/>
    </location>
</feature>
<keyword evidence="8 9" id="KW-0472">Membrane</keyword>
<protein>
    <submittedName>
        <fullName evidence="10">Sideroflexin 5</fullName>
    </submittedName>
</protein>
<dbReference type="EMBL" id="JACASF010000015">
    <property type="protein sequence ID" value="KAF6430249.1"/>
    <property type="molecule type" value="Genomic_DNA"/>
</dbReference>
<keyword evidence="4 9" id="KW-0812">Transmembrane</keyword>
<evidence type="ECO:0000256" key="1">
    <source>
        <dbReference type="ARBA" id="ARBA00004225"/>
    </source>
</evidence>
<evidence type="ECO:0000256" key="6">
    <source>
        <dbReference type="ARBA" id="ARBA00022989"/>
    </source>
</evidence>
<evidence type="ECO:0000256" key="8">
    <source>
        <dbReference type="ARBA" id="ARBA00023136"/>
    </source>
</evidence>
<dbReference type="Proteomes" id="UP000550707">
    <property type="component" value="Unassembled WGS sequence"/>
</dbReference>
<dbReference type="AlphaFoldDB" id="A0A7J8E4T4"/>
<proteinExistence type="inferred from homology"/>
<keyword evidence="5" id="KW-0029">Amino-acid transport</keyword>
<evidence type="ECO:0000256" key="3">
    <source>
        <dbReference type="ARBA" id="ARBA00022448"/>
    </source>
</evidence>
<keyword evidence="6 9" id="KW-1133">Transmembrane helix</keyword>
<reference evidence="10 11" key="1">
    <citation type="journal article" date="2020" name="Nature">
        <title>Six reference-quality genomes reveal evolution of bat adaptations.</title>
        <authorList>
            <person name="Jebb D."/>
            <person name="Huang Z."/>
            <person name="Pippel M."/>
            <person name="Hughes G.M."/>
            <person name="Lavrichenko K."/>
            <person name="Devanna P."/>
            <person name="Winkler S."/>
            <person name="Jermiin L.S."/>
            <person name="Skirmuntt E.C."/>
            <person name="Katzourakis A."/>
            <person name="Burkitt-Gray L."/>
            <person name="Ray D.A."/>
            <person name="Sullivan K.A.M."/>
            <person name="Roscito J.G."/>
            <person name="Kirilenko B.M."/>
            <person name="Davalos L.M."/>
            <person name="Corthals A.P."/>
            <person name="Power M.L."/>
            <person name="Jones G."/>
            <person name="Ransome R.D."/>
            <person name="Dechmann D.K.N."/>
            <person name="Locatelli A.G."/>
            <person name="Puechmaille S.J."/>
            <person name="Fedrigo O."/>
            <person name="Jarvis E.D."/>
            <person name="Hiller M."/>
            <person name="Vernes S.C."/>
            <person name="Myers E.W."/>
            <person name="Teeling E.C."/>
        </authorList>
    </citation>
    <scope>NUCLEOTIDE SEQUENCE [LARGE SCALE GENOMIC DNA]</scope>
    <source>
        <strain evidence="10">MMolMol1</strain>
        <tissue evidence="10">Muscle</tissue>
    </source>
</reference>
<keyword evidence="7" id="KW-0496">Mitochondrion</keyword>
<dbReference type="InterPro" id="IPR004686">
    <property type="entry name" value="Mtc"/>
</dbReference>
<evidence type="ECO:0000313" key="10">
    <source>
        <dbReference type="EMBL" id="KAF6430249.1"/>
    </source>
</evidence>
<dbReference type="Pfam" id="PF03820">
    <property type="entry name" value="SFXNs"/>
    <property type="match status" value="1"/>
</dbReference>
<evidence type="ECO:0000256" key="4">
    <source>
        <dbReference type="ARBA" id="ARBA00022692"/>
    </source>
</evidence>
<evidence type="ECO:0000256" key="5">
    <source>
        <dbReference type="ARBA" id="ARBA00022970"/>
    </source>
</evidence>
<evidence type="ECO:0000256" key="7">
    <source>
        <dbReference type="ARBA" id="ARBA00023128"/>
    </source>
</evidence>
<gene>
    <name evidence="10" type="ORF">HJG59_016403</name>
</gene>